<dbReference type="GO" id="GO:0051536">
    <property type="term" value="F:iron-sulfur cluster binding"/>
    <property type="evidence" value="ECO:0007669"/>
    <property type="project" value="UniProtKB-KW"/>
</dbReference>
<comment type="caution">
    <text evidence="7">The sequence shown here is derived from an EMBL/GenBank/DDBJ whole genome shotgun (WGS) entry which is preliminary data.</text>
</comment>
<accession>A0A402ACA2</accession>
<dbReference type="AlphaFoldDB" id="A0A402ACA2"/>
<evidence type="ECO:0000256" key="3">
    <source>
        <dbReference type="ARBA" id="ARBA00022723"/>
    </source>
</evidence>
<evidence type="ECO:0000313" key="7">
    <source>
        <dbReference type="EMBL" id="GCE16716.1"/>
    </source>
</evidence>
<evidence type="ECO:0000256" key="4">
    <source>
        <dbReference type="ARBA" id="ARBA00023004"/>
    </source>
</evidence>
<dbReference type="PANTHER" id="PTHR43409">
    <property type="entry name" value="ANAEROBIC MAGNESIUM-PROTOPORPHYRIN IX MONOMETHYL ESTER CYCLASE-RELATED"/>
    <property type="match status" value="1"/>
</dbReference>
<dbReference type="InterPro" id="IPR007197">
    <property type="entry name" value="rSAM"/>
</dbReference>
<name>A0A402ACA2_9CHLR</name>
<evidence type="ECO:0000313" key="8">
    <source>
        <dbReference type="Proteomes" id="UP000287188"/>
    </source>
</evidence>
<sequence length="226" mass="25994">MLENMKQAGFRMIMLGVESFSERVLKDFNKRITVPEIWKSIQRILDAGIQPLYYVIPFAPTIKLDELIDTIRQSIIALTVGVEVSINTYIWAIPGTPVYESEQHEVMYKDTFVEGANKILRKPHFILPEDPEVKTLAEKFIEHYPSYEQELCQKFGITHMPRRTASLVTFYAMLDLLGDYEQEKGLILEALDDIAHGRFIDRLAYGKKSTQTLISSMKWGSSPWAS</sequence>
<keyword evidence="5" id="KW-0411">Iron-sulfur</keyword>
<dbReference type="InterPro" id="IPR058240">
    <property type="entry name" value="rSAM_sf"/>
</dbReference>
<dbReference type="EMBL" id="BIFS01000001">
    <property type="protein sequence ID" value="GCE16716.1"/>
    <property type="molecule type" value="Genomic_DNA"/>
</dbReference>
<feature type="domain" description="Radical SAM core" evidence="6">
    <location>
        <begin position="1"/>
        <end position="72"/>
    </location>
</feature>
<dbReference type="GO" id="GO:0046872">
    <property type="term" value="F:metal ion binding"/>
    <property type="evidence" value="ECO:0007669"/>
    <property type="project" value="UniProtKB-KW"/>
</dbReference>
<evidence type="ECO:0000256" key="2">
    <source>
        <dbReference type="ARBA" id="ARBA00022691"/>
    </source>
</evidence>
<organism evidence="7 8">
    <name type="scientific">Dictyobacter kobayashii</name>
    <dbReference type="NCBI Taxonomy" id="2014872"/>
    <lineage>
        <taxon>Bacteria</taxon>
        <taxon>Bacillati</taxon>
        <taxon>Chloroflexota</taxon>
        <taxon>Ktedonobacteria</taxon>
        <taxon>Ktedonobacterales</taxon>
        <taxon>Dictyobacteraceae</taxon>
        <taxon>Dictyobacter</taxon>
    </lineage>
</organism>
<dbReference type="InterPro" id="IPR051198">
    <property type="entry name" value="BchE-like"/>
</dbReference>
<comment type="cofactor">
    <cofactor evidence="1">
        <name>[4Fe-4S] cluster</name>
        <dbReference type="ChEBI" id="CHEBI:49883"/>
    </cofactor>
</comment>
<keyword evidence="8" id="KW-1185">Reference proteome</keyword>
<reference evidence="8" key="1">
    <citation type="submission" date="2018-12" db="EMBL/GenBank/DDBJ databases">
        <title>Tengunoibacter tsumagoiensis gen. nov., sp. nov., Dictyobacter kobayashii sp. nov., D. alpinus sp. nov., and D. joshuensis sp. nov. and description of Dictyobacteraceae fam. nov. within the order Ktedonobacterales isolated from Tengu-no-mugimeshi.</title>
        <authorList>
            <person name="Wang C.M."/>
            <person name="Zheng Y."/>
            <person name="Sakai Y."/>
            <person name="Toyoda A."/>
            <person name="Minakuchi Y."/>
            <person name="Abe K."/>
            <person name="Yokota A."/>
            <person name="Yabe S."/>
        </authorList>
    </citation>
    <scope>NUCLEOTIDE SEQUENCE [LARGE SCALE GENOMIC DNA]</scope>
    <source>
        <strain evidence="8">Uno11</strain>
    </source>
</reference>
<evidence type="ECO:0000256" key="5">
    <source>
        <dbReference type="ARBA" id="ARBA00023014"/>
    </source>
</evidence>
<dbReference type="Proteomes" id="UP000287188">
    <property type="component" value="Unassembled WGS sequence"/>
</dbReference>
<keyword evidence="3" id="KW-0479">Metal-binding</keyword>
<proteinExistence type="predicted"/>
<dbReference type="GO" id="GO:0003824">
    <property type="term" value="F:catalytic activity"/>
    <property type="evidence" value="ECO:0007669"/>
    <property type="project" value="InterPro"/>
</dbReference>
<keyword evidence="4" id="KW-0408">Iron</keyword>
<dbReference type="Pfam" id="PF04055">
    <property type="entry name" value="Radical_SAM"/>
    <property type="match status" value="1"/>
</dbReference>
<evidence type="ECO:0000256" key="1">
    <source>
        <dbReference type="ARBA" id="ARBA00001966"/>
    </source>
</evidence>
<gene>
    <name evidence="7" type="ORF">KDK_05160</name>
</gene>
<evidence type="ECO:0000259" key="6">
    <source>
        <dbReference type="Pfam" id="PF04055"/>
    </source>
</evidence>
<dbReference type="SUPFAM" id="SSF102114">
    <property type="entry name" value="Radical SAM enzymes"/>
    <property type="match status" value="1"/>
</dbReference>
<protein>
    <recommendedName>
        <fullName evidence="6">Radical SAM core domain-containing protein</fullName>
    </recommendedName>
</protein>
<keyword evidence="2" id="KW-0949">S-adenosyl-L-methionine</keyword>